<evidence type="ECO:0000256" key="2">
    <source>
        <dbReference type="SAM" id="MobiDB-lite"/>
    </source>
</evidence>
<dbReference type="Gene3D" id="3.90.1300.10">
    <property type="entry name" value="Amidase signature (AS) domain"/>
    <property type="match status" value="1"/>
</dbReference>
<dbReference type="Proteomes" id="UP000547058">
    <property type="component" value="Unassembled WGS sequence"/>
</dbReference>
<evidence type="ECO:0000256" key="1">
    <source>
        <dbReference type="ARBA" id="ARBA00009199"/>
    </source>
</evidence>
<evidence type="ECO:0000259" key="3">
    <source>
        <dbReference type="Pfam" id="PF01425"/>
    </source>
</evidence>
<evidence type="ECO:0000313" key="4">
    <source>
        <dbReference type="EMBL" id="MBA8682103.1"/>
    </source>
</evidence>
<dbReference type="PROSITE" id="PS00571">
    <property type="entry name" value="AMIDASES"/>
    <property type="match status" value="1"/>
</dbReference>
<accession>A0A7W3IHJ0</accession>
<dbReference type="GO" id="GO:0003824">
    <property type="term" value="F:catalytic activity"/>
    <property type="evidence" value="ECO:0007669"/>
    <property type="project" value="InterPro"/>
</dbReference>
<dbReference type="InterPro" id="IPR000120">
    <property type="entry name" value="Amidase"/>
</dbReference>
<organism evidence="4 5">
    <name type="scientific">Stenotrophomonas tumulicola</name>
    <dbReference type="NCBI Taxonomy" id="1685415"/>
    <lineage>
        <taxon>Bacteria</taxon>
        <taxon>Pseudomonadati</taxon>
        <taxon>Pseudomonadota</taxon>
        <taxon>Gammaproteobacteria</taxon>
        <taxon>Lysobacterales</taxon>
        <taxon>Lysobacteraceae</taxon>
        <taxon>Stenotrophomonas</taxon>
    </lineage>
</organism>
<gene>
    <name evidence="4" type="ORF">H4O11_09825</name>
</gene>
<dbReference type="PANTHER" id="PTHR11895:SF7">
    <property type="entry name" value="GLUTAMYL-TRNA(GLN) AMIDOTRANSFERASE SUBUNIT A, MITOCHONDRIAL"/>
    <property type="match status" value="1"/>
</dbReference>
<proteinExistence type="inferred from homology"/>
<dbReference type="AlphaFoldDB" id="A0A7W3IHJ0"/>
<evidence type="ECO:0000313" key="5">
    <source>
        <dbReference type="Proteomes" id="UP000547058"/>
    </source>
</evidence>
<comment type="similarity">
    <text evidence="1">Belongs to the amidase family.</text>
</comment>
<dbReference type="RefSeq" id="WP_182339242.1">
    <property type="nucleotide sequence ID" value="NZ_JACGXS010000004.1"/>
</dbReference>
<feature type="region of interest" description="Disordered" evidence="2">
    <location>
        <begin position="84"/>
        <end position="107"/>
    </location>
</feature>
<dbReference type="InterPro" id="IPR036928">
    <property type="entry name" value="AS_sf"/>
</dbReference>
<sequence length="479" mass="49833">MTLDAFPLAQALQLGHLDAHDQHALVRRGELSPRELAAAAIVRAAHLDPALGALSHADFDGALERAARVDRNAPMAGVPWLPKDSLRYPGMPTRGGSRSRSGVPATDASPFVRRFDAAGLVAIGKSAMPEFGLMGSTEPLLGPVTHNPWNAAHSPGGSSGGAGAALAAGIVPLAHGSDGAGSIRIPASACGVVGLKPGRGATVAVRGRHAIEDLIVADSLMSRSVRDTAWAFAVAHPGARLDLDALRRSPGRLRIGVVGGSLPGLAPDPAVAAVLDDASRVCASLGHHVEATSLPLPGGGVWQALYTLWSRLGLDAVELAAAQGGDGFAAQALEPWTHGLAQYHRARCGVAELEQAYATLAALPVAFEAFHQRFDVLLTPTLRTPPPLLGELAPDRDFDELMPAMFHWISYTPLQNLAGTPAISLPLGQAGSLPIGVQFAADRGQEPLLLQLAAELERAAPWRDRWPAVSVATALEEAH</sequence>
<dbReference type="SUPFAM" id="SSF75304">
    <property type="entry name" value="Amidase signature (AS) enzymes"/>
    <property type="match status" value="1"/>
</dbReference>
<keyword evidence="5" id="KW-1185">Reference proteome</keyword>
<dbReference type="EMBL" id="JACGXS010000004">
    <property type="protein sequence ID" value="MBA8682103.1"/>
    <property type="molecule type" value="Genomic_DNA"/>
</dbReference>
<dbReference type="InterPro" id="IPR020556">
    <property type="entry name" value="Amidase_CS"/>
</dbReference>
<reference evidence="4 5" key="1">
    <citation type="submission" date="2020-08" db="EMBL/GenBank/DDBJ databases">
        <title>Stenotrophomonas tumulicola JCM 30961.</title>
        <authorList>
            <person name="Deng Y."/>
        </authorList>
    </citation>
    <scope>NUCLEOTIDE SEQUENCE [LARGE SCALE GENOMIC DNA]</scope>
    <source>
        <strain evidence="4 5">JCM 30961</strain>
    </source>
</reference>
<dbReference type="Pfam" id="PF01425">
    <property type="entry name" value="Amidase"/>
    <property type="match status" value="1"/>
</dbReference>
<name>A0A7W3IHJ0_9GAMM</name>
<comment type="caution">
    <text evidence="4">The sequence shown here is derived from an EMBL/GenBank/DDBJ whole genome shotgun (WGS) entry which is preliminary data.</text>
</comment>
<protein>
    <recommendedName>
        <fullName evidence="3">Amidase domain-containing protein</fullName>
    </recommendedName>
</protein>
<dbReference type="PANTHER" id="PTHR11895">
    <property type="entry name" value="TRANSAMIDASE"/>
    <property type="match status" value="1"/>
</dbReference>
<dbReference type="InterPro" id="IPR023631">
    <property type="entry name" value="Amidase_dom"/>
</dbReference>
<feature type="domain" description="Amidase" evidence="3">
    <location>
        <begin position="36"/>
        <end position="450"/>
    </location>
</feature>